<sequence length="123" mass="14242">MVDMLVRGQLYLVITNITNHLYNMLPIILKVTEDDALSYKLPAIFYEVPDMVDMLVRGQLKPVITNITNYLNQLLSIIFKITEDDAPSYKLLRIFYEVSDLNTTGHIQLFVKNARCFNWVTPS</sequence>
<organism evidence="1 2">
    <name type="scientific">Suillus fuscotomentosus</name>
    <dbReference type="NCBI Taxonomy" id="1912939"/>
    <lineage>
        <taxon>Eukaryota</taxon>
        <taxon>Fungi</taxon>
        <taxon>Dikarya</taxon>
        <taxon>Basidiomycota</taxon>
        <taxon>Agaricomycotina</taxon>
        <taxon>Agaricomycetes</taxon>
        <taxon>Agaricomycetidae</taxon>
        <taxon>Boletales</taxon>
        <taxon>Suillineae</taxon>
        <taxon>Suillaceae</taxon>
        <taxon>Suillus</taxon>
    </lineage>
</organism>
<dbReference type="Proteomes" id="UP001195769">
    <property type="component" value="Unassembled WGS sequence"/>
</dbReference>
<evidence type="ECO:0000313" key="1">
    <source>
        <dbReference type="EMBL" id="KAG1900827.1"/>
    </source>
</evidence>
<dbReference type="EMBL" id="JABBWK010000025">
    <property type="protein sequence ID" value="KAG1900827.1"/>
    <property type="molecule type" value="Genomic_DNA"/>
</dbReference>
<dbReference type="GeneID" id="64671257"/>
<gene>
    <name evidence="1" type="ORF">F5891DRAFT_980041</name>
</gene>
<keyword evidence="2" id="KW-1185">Reference proteome</keyword>
<dbReference type="AlphaFoldDB" id="A0AAD4E7K2"/>
<protein>
    <submittedName>
        <fullName evidence="1">Uncharacterized protein</fullName>
    </submittedName>
</protein>
<name>A0AAD4E7K2_9AGAM</name>
<accession>A0AAD4E7K2</accession>
<reference evidence="1" key="1">
    <citation type="journal article" date="2020" name="New Phytol.">
        <title>Comparative genomics reveals dynamic genome evolution in host specialist ectomycorrhizal fungi.</title>
        <authorList>
            <person name="Lofgren L.A."/>
            <person name="Nguyen N.H."/>
            <person name="Vilgalys R."/>
            <person name="Ruytinx J."/>
            <person name="Liao H.L."/>
            <person name="Branco S."/>
            <person name="Kuo A."/>
            <person name="LaButti K."/>
            <person name="Lipzen A."/>
            <person name="Andreopoulos W."/>
            <person name="Pangilinan J."/>
            <person name="Riley R."/>
            <person name="Hundley H."/>
            <person name="Na H."/>
            <person name="Barry K."/>
            <person name="Grigoriev I.V."/>
            <person name="Stajich J.E."/>
            <person name="Kennedy P.G."/>
        </authorList>
    </citation>
    <scope>NUCLEOTIDE SEQUENCE</scope>
    <source>
        <strain evidence="1">FC203</strain>
    </source>
</reference>
<evidence type="ECO:0000313" key="2">
    <source>
        <dbReference type="Proteomes" id="UP001195769"/>
    </source>
</evidence>
<proteinExistence type="predicted"/>
<comment type="caution">
    <text evidence="1">The sequence shown here is derived from an EMBL/GenBank/DDBJ whole genome shotgun (WGS) entry which is preliminary data.</text>
</comment>
<dbReference type="RefSeq" id="XP_041226403.1">
    <property type="nucleotide sequence ID" value="XM_041376959.1"/>
</dbReference>